<comment type="caution">
    <text evidence="1">The sequence shown here is derived from an EMBL/GenBank/DDBJ whole genome shotgun (WGS) entry which is preliminary data.</text>
</comment>
<keyword evidence="2" id="KW-1185">Reference proteome</keyword>
<evidence type="ECO:0000313" key="1">
    <source>
        <dbReference type="EMBL" id="KAG8382639.1"/>
    </source>
</evidence>
<proteinExistence type="predicted"/>
<gene>
    <name evidence="1" type="ORF">BUALT_Bualt05G0098300</name>
</gene>
<evidence type="ECO:0000313" key="2">
    <source>
        <dbReference type="Proteomes" id="UP000826271"/>
    </source>
</evidence>
<protein>
    <submittedName>
        <fullName evidence="1">Uncharacterized protein</fullName>
    </submittedName>
</protein>
<dbReference type="EMBL" id="WHWC01000005">
    <property type="protein sequence ID" value="KAG8382639.1"/>
    <property type="molecule type" value="Genomic_DNA"/>
</dbReference>
<name>A0AAV6XQS7_9LAMI</name>
<reference evidence="1" key="1">
    <citation type="submission" date="2019-10" db="EMBL/GenBank/DDBJ databases">
        <authorList>
            <person name="Zhang R."/>
            <person name="Pan Y."/>
            <person name="Wang J."/>
            <person name="Ma R."/>
            <person name="Yu S."/>
        </authorList>
    </citation>
    <scope>NUCLEOTIDE SEQUENCE</scope>
    <source>
        <strain evidence="1">LA-IB0</strain>
        <tissue evidence="1">Leaf</tissue>
    </source>
</reference>
<accession>A0AAV6XQS7</accession>
<dbReference type="AlphaFoldDB" id="A0AAV6XQS7"/>
<dbReference type="Proteomes" id="UP000826271">
    <property type="component" value="Unassembled WGS sequence"/>
</dbReference>
<organism evidence="1 2">
    <name type="scientific">Buddleja alternifolia</name>
    <dbReference type="NCBI Taxonomy" id="168488"/>
    <lineage>
        <taxon>Eukaryota</taxon>
        <taxon>Viridiplantae</taxon>
        <taxon>Streptophyta</taxon>
        <taxon>Embryophyta</taxon>
        <taxon>Tracheophyta</taxon>
        <taxon>Spermatophyta</taxon>
        <taxon>Magnoliopsida</taxon>
        <taxon>eudicotyledons</taxon>
        <taxon>Gunneridae</taxon>
        <taxon>Pentapetalae</taxon>
        <taxon>asterids</taxon>
        <taxon>lamiids</taxon>
        <taxon>Lamiales</taxon>
        <taxon>Scrophulariaceae</taxon>
        <taxon>Buddlejeae</taxon>
        <taxon>Buddleja</taxon>
    </lineage>
</organism>
<sequence>MVVCESSFVSMLQMDSMTYFMVTGIEGPLDTDRLLFYIGLLELREIHVVIMSSDNVLARIDRCLDGEAEDLMPA</sequence>